<sequence length="726" mass="80872">MLYPKKNLLPPFTDSRWRIHPNAKLTGEYSAVLTANANYNTTGFDISLIPGRKYTLSSRDIQTGANIYVKQSLGGNDNYYILSAATGNLSFTAVAGATYKIEFHNGTVLNSPITFKEIQLEEGDLTPFEPYQLINKRAALTSKNLLPSSDGFLPTSQTIPGIPLNTFGSSFAQAPGDTITVKGKYEFEMVASVNNRNVMVVIPVTPGKTYKPSCITNGDIHLFFVNAAKATTLIVYDTVSGNKTAVAPPDAAYVCVYLTNRGLGPGTYYFKNWQLEEVKSAGDPATAFEPFQLTNKRANQVPKKNLIKDFLSSDWFADYSVSGGIMKVDPLNPYKMVFTIDYGAQGRLIWIPVETGKTYTFSFKNITGLYRFYKRKVGNHDTNMVLVQDGSPGKPDTFSFTADSSYQGFVTLRLTFGTAGTFLFEGLQLEEGTQTPFEPYQFANKRAVQVPKKNLYKSDLDYLSGINASYYSVDANGWITWIQPSYQHNLTPLVDVQPFTDYTFSFEKLDPNANARIEVTDENLNKFADTADGKYDSLTFNTGARTKIRVKHQSTTTKTRKIMLCKGTDKVYEPYTPTNKPAVLYPQKNLINLTLDNIEQGAIDGAGNWSDTNQRIRYKLFIPVKPNTDYAFSLEGIDLSVWYWAFAEFSAPNKSGAQTYNSGWLPNYSANKKTAATTNYIGLAFSKRSNPIVVPSDLPYPTMKMQLEEGTTATLYEPYRLGNKRA</sequence>
<dbReference type="KEGG" id="vg:24607689"/>
<dbReference type="RefSeq" id="YP_009151478.1">
    <property type="nucleotide sequence ID" value="NC_027372.1"/>
</dbReference>
<dbReference type="OrthoDB" id="3006at10239"/>
<dbReference type="SUPFAM" id="SSF49785">
    <property type="entry name" value="Galactose-binding domain-like"/>
    <property type="match status" value="1"/>
</dbReference>
<dbReference type="GeneID" id="24607689"/>
<gene>
    <name evidence="1" type="ORF">CPT_Pascal10</name>
</gene>
<proteinExistence type="predicted"/>
<protein>
    <submittedName>
        <fullName evidence="1">Tail protein</fullName>
    </submittedName>
</protein>
<dbReference type="Proteomes" id="UP000030208">
    <property type="component" value="Segment"/>
</dbReference>
<dbReference type="EMBL" id="KM236247">
    <property type="protein sequence ID" value="AIW03645.1"/>
    <property type="molecule type" value="Genomic_DNA"/>
</dbReference>
<dbReference type="InterPro" id="IPR008979">
    <property type="entry name" value="Galactose-bd-like_sf"/>
</dbReference>
<evidence type="ECO:0000313" key="2">
    <source>
        <dbReference type="Proteomes" id="UP000030208"/>
    </source>
</evidence>
<organism evidence="1 2">
    <name type="scientific">Bacillus phage Pascal</name>
    <dbReference type="NCBI Taxonomy" id="1540092"/>
    <lineage>
        <taxon>Viruses</taxon>
        <taxon>Duplodnaviria</taxon>
        <taxon>Heunggongvirae</taxon>
        <taxon>Uroviricota</taxon>
        <taxon>Caudoviricetes</taxon>
        <taxon>Pagevirus</taxon>
        <taxon>Pagevirus pascal</taxon>
    </lineage>
</organism>
<keyword evidence="2" id="KW-1185">Reference proteome</keyword>
<accession>A0A0A0RNG2</accession>
<evidence type="ECO:0000313" key="1">
    <source>
        <dbReference type="EMBL" id="AIW03645.1"/>
    </source>
</evidence>
<reference evidence="1 2" key="1">
    <citation type="journal article" date="2015" name="Genome Announc.">
        <title>Complete Genome of Bacillus megaterium Podophage Pascal.</title>
        <authorList>
            <person name="Snowden J.D."/>
            <person name="Vega Gonzalez A.E."/>
            <person name="Maroun J.W."/>
            <person name="Hernandez A.C."/>
            <person name="Kuty Everett G.F."/>
        </authorList>
    </citation>
    <scope>NUCLEOTIDE SEQUENCE [LARGE SCALE GENOMIC DNA]</scope>
</reference>
<name>A0A0A0RNG2_9CAUD</name>